<dbReference type="InterPro" id="IPR026444">
    <property type="entry name" value="Secre_tail"/>
</dbReference>
<dbReference type="EMBL" id="QFFJ01000002">
    <property type="protein sequence ID" value="RBL90427.1"/>
    <property type="molecule type" value="Genomic_DNA"/>
</dbReference>
<protein>
    <recommendedName>
        <fullName evidence="1">Secretion system C-terminal sorting domain-containing protein</fullName>
    </recommendedName>
</protein>
<reference evidence="2 3" key="1">
    <citation type="submission" date="2018-05" db="EMBL/GenBank/DDBJ databases">
        <title>Chitinophaga sp. K3CV102501T nov., isolated from isolated from a monsoon evergreen broad-leaved forest soil.</title>
        <authorList>
            <person name="Lv Y."/>
        </authorList>
    </citation>
    <scope>NUCLEOTIDE SEQUENCE [LARGE SCALE GENOMIC DNA]</scope>
    <source>
        <strain evidence="2 3">GDMCC 1.1325</strain>
    </source>
</reference>
<dbReference type="Pfam" id="PF18962">
    <property type="entry name" value="Por_Secre_tail"/>
    <property type="match status" value="1"/>
</dbReference>
<organism evidence="2 3">
    <name type="scientific">Chitinophaga flava</name>
    <dbReference type="NCBI Taxonomy" id="2259036"/>
    <lineage>
        <taxon>Bacteria</taxon>
        <taxon>Pseudomonadati</taxon>
        <taxon>Bacteroidota</taxon>
        <taxon>Chitinophagia</taxon>
        <taxon>Chitinophagales</taxon>
        <taxon>Chitinophagaceae</taxon>
        <taxon>Chitinophaga</taxon>
    </lineage>
</organism>
<sequence length="1794" mass="188309">MRKFYKCLFFIGVFSLGILYQDIVIGQVNENVLLPEPVTYYLNCKNPPGGLLELGFPQIPGRTIVSGNSQIGVGYTFRGQTNYTPELYFYINDTEVFSEDYCYPVDQAWIQSGKDFPQPYTTKGNNQIKIMYVMIAPNPVQTDANNYCGDTKVTLRSPLNWDLFPLGYGTVSVEWQYSIGSPDQWINMPPSEFGWEGYYNYSFIPVKLFPQIASGTTNIKFRCRAKAAYSTATCYSPYSAGTNVTTFLPPGPAVDASKKVIVPACPGQPTGTLTIPSSAITSGFAGMRWILRKGNDPAPCDPGLSGTTSACGDQQDWSQGVVPVSGGIFSKNIPKGDYTLWVINPSQNAGNCFTPIPVTMPELNELTISLGATSNISCFGGNDGSISVTAAEGNGANSGYFFTLKKDGVVYRPEQRAAANTMTWTGLPAGVYTAEVRDGTCAPVKSVGTTLTQPDQVKGELFPTAPTCASPGNGSIAVVADPGITNYKYNLYKDGVLVQQTGGIPSANYTFSGLIGGNYTVEILNNDKPSCPGWSAATTLNVVPTLTLSMDKRSMVTCAGGNDGSLQYSATGGSGGFIFTLTKSGGSPVSNNNGTFSALTAGSYTIKVQNSVPGCSDVLTQTVSITEPLPLQVSLQKTDITCNGARDGIVKATVSGGSGFFQYKWEQLKGGVWVTDPFWYDTDTQIDALASGTYRVTVSDSKSTNCSVLSNTVAITELPALQSGGVTIKDAVCLADGATVTITATGGDNTYNYAWTLDGTNYTTFTSGTALHTSGTYYFRIKDGKGCTLDLPDPAVISLPATALAFTTQLSSFNGFNISCNGAADGKITVLATGGNGGAYTGYQYKLDNGAYQSGNVFANLGSGTYTLSVKDARGCVATGSVTLVQPNLSISATHQDIDCYGLATGSITASIQGGATPYKLYVNGVLAAGTTVNNLAQGNYALHLTDANGCSKDTTIVVNYRYPALSITTATVTDIRCFGTQGSIALGAAGGDAVYQYSLSNDNWATSRIYSSGAGIDAGVYALKVVDGHGCSLVYNNKLTLTAPPAAISFSATLSDYNGHNISCAGGNNGTAQIAATGGNGGTYSGYTYALDNGTFAANPMFTGIKAGQHTLKVQDGRGCMVSQNYTFTESAQALSVQLVSKQDVPCAAVPAGSITVAGSGGTGSLQYSIDNTNWNVSPAFTGLMAGDYMITVRDANTCGISLPVTVASLNVPIVIDNVTRQDIVCFGMAGAIQVQAHGGTGGLTYEYALNGGAYTSFNNNTPLGAGSYTVRVKDAAGCYSPESSVQGITAPAAPLNATVSTSDYHGMQVSCYSLTDGEINLTTSGGNGGSYQGYQYSVNGGTYTNNAQYKNIGAGNYTIKVRDGRGCEITKNIVLQQPAAPLSLVISNIAHLPCGGSPTGKITLQAAGGTLPYQYTLNNGAPQPNGVFTTLPAGNYALQVKDVNGCAASATTAVTAMFPPVTATATVTPVRCNGDGNGSVVLLPAGGDGSYSYQWSSAGLNGAQAQQLKAGNYSVKITDGKGCSQSYSYEVTQPPLLAFTVTGSRICDGIDDGTITTTVQGGTTPYQYALGSGGWGSDNVFGNLTAGDYTVKVQDAKGCGNSQPTSITKLNVKPDANFLVASRKNAYDTLVIKEISLPAPDFVSWTFDPQAILLGYDRGTPLIKFTNPGTYWVEMKGTFGECSYKVRKDIQISDYDPLAGPSNSLPVRVIDTVMLSPNPNDGNFRFQIKMSRKQQVIVSVFDLNGRVLAKQQYSPALMIDDRLALGNANSGIYILRVVAENESKDIRFIVNR</sequence>
<dbReference type="Proteomes" id="UP000253410">
    <property type="component" value="Unassembled WGS sequence"/>
</dbReference>
<proteinExistence type="predicted"/>
<dbReference type="Pfam" id="PF13573">
    <property type="entry name" value="SprB"/>
    <property type="match status" value="8"/>
</dbReference>
<accession>A0A365XVM8</accession>
<gene>
    <name evidence="2" type="ORF">DF182_28620</name>
</gene>
<dbReference type="RefSeq" id="WP_113619176.1">
    <property type="nucleotide sequence ID" value="NZ_QFFJ01000002.1"/>
</dbReference>
<dbReference type="Gene3D" id="2.60.40.740">
    <property type="match status" value="1"/>
</dbReference>
<keyword evidence="3" id="KW-1185">Reference proteome</keyword>
<dbReference type="NCBIfam" id="TIGR04183">
    <property type="entry name" value="Por_Secre_tail"/>
    <property type="match status" value="1"/>
</dbReference>
<feature type="domain" description="Secretion system C-terminal sorting" evidence="1">
    <location>
        <begin position="1719"/>
        <end position="1791"/>
    </location>
</feature>
<evidence type="ECO:0000313" key="3">
    <source>
        <dbReference type="Proteomes" id="UP000253410"/>
    </source>
</evidence>
<comment type="caution">
    <text evidence="2">The sequence shown here is derived from an EMBL/GenBank/DDBJ whole genome shotgun (WGS) entry which is preliminary data.</text>
</comment>
<evidence type="ECO:0000259" key="1">
    <source>
        <dbReference type="Pfam" id="PF18962"/>
    </source>
</evidence>
<dbReference type="InterPro" id="IPR025667">
    <property type="entry name" value="SprB_repeat"/>
</dbReference>
<evidence type="ECO:0000313" key="2">
    <source>
        <dbReference type="EMBL" id="RBL90427.1"/>
    </source>
</evidence>
<name>A0A365XVM8_9BACT</name>
<dbReference type="OrthoDB" id="7794186at2"/>